<sequence length="185" mass="20966">MASTNITNDTPVNPVENQPSLPLSSKSLNFAITVKLDDENHLLWKSQIMTIIRSHDLEEGIHAQVIGFKMKRYIDKLTAVGYKVTLEKEVQYILSGLDPEYEAFVTSINNRQGDINMSELRSLALIQESRIESMNIGSESIQQGFANLAVQDLFPNFFMLMAFIINIHVLIHMNNKDVLKENTVI</sequence>
<keyword evidence="2" id="KW-1133">Transmembrane helix</keyword>
<feature type="transmembrane region" description="Helical" evidence="2">
    <location>
        <begin position="153"/>
        <end position="171"/>
    </location>
</feature>
<dbReference type="PANTHER" id="PTHR47481:SF31">
    <property type="entry name" value="OS01G0873500 PROTEIN"/>
    <property type="match status" value="1"/>
</dbReference>
<keyword evidence="4" id="KW-1185">Reference proteome</keyword>
<dbReference type="OrthoDB" id="1912561at2759"/>
<keyword evidence="2" id="KW-0812">Transmembrane</keyword>
<evidence type="ECO:0000256" key="2">
    <source>
        <dbReference type="SAM" id="Phobius"/>
    </source>
</evidence>
<evidence type="ECO:0000313" key="3">
    <source>
        <dbReference type="EMBL" id="TXG56952.1"/>
    </source>
</evidence>
<gene>
    <name evidence="3" type="ORF">EZV62_018265</name>
</gene>
<feature type="region of interest" description="Disordered" evidence="1">
    <location>
        <begin position="1"/>
        <end position="20"/>
    </location>
</feature>
<organism evidence="3 4">
    <name type="scientific">Acer yangbiense</name>
    <dbReference type="NCBI Taxonomy" id="1000413"/>
    <lineage>
        <taxon>Eukaryota</taxon>
        <taxon>Viridiplantae</taxon>
        <taxon>Streptophyta</taxon>
        <taxon>Embryophyta</taxon>
        <taxon>Tracheophyta</taxon>
        <taxon>Spermatophyta</taxon>
        <taxon>Magnoliopsida</taxon>
        <taxon>eudicotyledons</taxon>
        <taxon>Gunneridae</taxon>
        <taxon>Pentapetalae</taxon>
        <taxon>rosids</taxon>
        <taxon>malvids</taxon>
        <taxon>Sapindales</taxon>
        <taxon>Sapindaceae</taxon>
        <taxon>Hippocastanoideae</taxon>
        <taxon>Acereae</taxon>
        <taxon>Acer</taxon>
    </lineage>
</organism>
<comment type="caution">
    <text evidence="3">The sequence shown here is derived from an EMBL/GenBank/DDBJ whole genome shotgun (WGS) entry which is preliminary data.</text>
</comment>
<evidence type="ECO:0000256" key="1">
    <source>
        <dbReference type="SAM" id="MobiDB-lite"/>
    </source>
</evidence>
<evidence type="ECO:0008006" key="5">
    <source>
        <dbReference type="Google" id="ProtNLM"/>
    </source>
</evidence>
<keyword evidence="2" id="KW-0472">Membrane</keyword>
<evidence type="ECO:0000313" key="4">
    <source>
        <dbReference type="Proteomes" id="UP000323000"/>
    </source>
</evidence>
<dbReference type="PANTHER" id="PTHR47481">
    <property type="match status" value="1"/>
</dbReference>
<name>A0A5C7HKV1_9ROSI</name>
<dbReference type="EMBL" id="VAHF01000008">
    <property type="protein sequence ID" value="TXG56952.1"/>
    <property type="molecule type" value="Genomic_DNA"/>
</dbReference>
<protein>
    <recommendedName>
        <fullName evidence="5">Retrotransposon Copia-like N-terminal domain-containing protein</fullName>
    </recommendedName>
</protein>
<dbReference type="AlphaFoldDB" id="A0A5C7HKV1"/>
<dbReference type="Proteomes" id="UP000323000">
    <property type="component" value="Chromosome 8"/>
</dbReference>
<proteinExistence type="predicted"/>
<accession>A0A5C7HKV1</accession>
<reference evidence="4" key="1">
    <citation type="journal article" date="2019" name="Gigascience">
        <title>De novo genome assembly of the endangered Acer yangbiense, a plant species with extremely small populations endemic to Yunnan Province, China.</title>
        <authorList>
            <person name="Yang J."/>
            <person name="Wariss H.M."/>
            <person name="Tao L."/>
            <person name="Zhang R."/>
            <person name="Yun Q."/>
            <person name="Hollingsworth P."/>
            <person name="Dao Z."/>
            <person name="Luo G."/>
            <person name="Guo H."/>
            <person name="Ma Y."/>
            <person name="Sun W."/>
        </authorList>
    </citation>
    <scope>NUCLEOTIDE SEQUENCE [LARGE SCALE GENOMIC DNA]</scope>
    <source>
        <strain evidence="4">cv. Malutang</strain>
    </source>
</reference>